<dbReference type="PANTHER" id="PTHR43002">
    <property type="entry name" value="GLYCOGEN DEBRANCHING ENZYME"/>
    <property type="match status" value="1"/>
</dbReference>
<reference evidence="3" key="1">
    <citation type="submission" date="2018-05" db="EMBL/GenBank/DDBJ databases">
        <authorList>
            <person name="Lanie J.A."/>
            <person name="Ng W.-L."/>
            <person name="Kazmierczak K.M."/>
            <person name="Andrzejewski T.M."/>
            <person name="Davidsen T.M."/>
            <person name="Wayne K.J."/>
            <person name="Tettelin H."/>
            <person name="Glass J.I."/>
            <person name="Rusch D."/>
            <person name="Podicherti R."/>
            <person name="Tsui H.-C.T."/>
            <person name="Winkler M.E."/>
        </authorList>
    </citation>
    <scope>NUCLEOTIDE SEQUENCE</scope>
</reference>
<dbReference type="Pfam" id="PF00128">
    <property type="entry name" value="Alpha-amylase"/>
    <property type="match status" value="1"/>
</dbReference>
<evidence type="ECO:0000313" key="3">
    <source>
        <dbReference type="EMBL" id="SUZ58529.1"/>
    </source>
</evidence>
<dbReference type="Gene3D" id="3.20.20.80">
    <property type="entry name" value="Glycosidases"/>
    <property type="match status" value="1"/>
</dbReference>
<feature type="domain" description="Glycosyl hydrolase family 13 catalytic" evidence="2">
    <location>
        <begin position="240"/>
        <end position="652"/>
    </location>
</feature>
<accession>A0A381NWE2</accession>
<dbReference type="Gene3D" id="2.60.40.1180">
    <property type="entry name" value="Golgi alpha-mannosidase II"/>
    <property type="match status" value="1"/>
</dbReference>
<name>A0A381NWE2_9ZZZZ</name>
<proteinExistence type="predicted"/>
<organism evidence="3">
    <name type="scientific">marine metagenome</name>
    <dbReference type="NCBI Taxonomy" id="408172"/>
    <lineage>
        <taxon>unclassified sequences</taxon>
        <taxon>metagenomes</taxon>
        <taxon>ecological metagenomes</taxon>
    </lineage>
</organism>
<dbReference type="SUPFAM" id="SSF51011">
    <property type="entry name" value="Glycosyl hydrolase domain"/>
    <property type="match status" value="1"/>
</dbReference>
<dbReference type="SUPFAM" id="SSF51445">
    <property type="entry name" value="(Trans)glycosidases"/>
    <property type="match status" value="1"/>
</dbReference>
<protein>
    <recommendedName>
        <fullName evidence="2">Glycosyl hydrolase family 13 catalytic domain-containing protein</fullName>
    </recommendedName>
</protein>
<sequence>MFQLIRPLANPLMGGHWKGNTLQFGLVAENAVSIRYFFYSQRRACNPSLSVFSSSSGSSFSSTSSSSSSTSSPSYVSYPSTLSTNSTSLLSSPSSSLKPLSSISDPFFPQHGDEHSLLAEVYLDETYQFGEVWGWEAVFENIEEVLLAYLIQIVKTDGSTHFVMDPYAKESSGGEQWGTPLGFEVDPEELKLRVYSRPSGPIFPGLRRLPLLRPESYGDEAIEPRPVRPRHSLEESIVYECHLRGMTRGHLSPGINSQIPGTYRGLAECIPHLKSLGVTAIELLPVFDFDENEKTSATENEQDLLNYWGYSPLLFFAPKQNYAADVDNPVREFKAMVDKFHEADLEIWLDVVFNHTAEFGENGPTDHFKLLAPEQWYLLEKGGSYKNYTGCGNTLQCAHPTTRRLIRDCLQYWSHVIGVDGFRFDLATILNRNEFGDIMDFPQFLWELRNDPSLKDIKLISEPWDAAGGYELGKAACLAGWAEWNDQYRDTLRRAVRGDEEMMEGLKGALLGSPMVFGSVEEGRKRSINFVTSHDGMTLMDLVSYSEKHNEANGEENHDGHSTDYSDNCGVEGVTNNPEIQALRFRKLRMFHCLQQLSNGIPLLVGGDEFGRTQLGNNNAYCHDSSLTWLDWSMAEKNSWLLVFVRRMISLRKQHASFLFSQKSNYQWFNASGGPEEFAPYVRTLHFEVTNSTWPEQAIRILINCFDQPVKFELPEEIAWRVLIDTEKEPSEYVSPVEGNAWLEGFSVQVLRG</sequence>
<evidence type="ECO:0000259" key="2">
    <source>
        <dbReference type="SMART" id="SM00642"/>
    </source>
</evidence>
<feature type="region of interest" description="Disordered" evidence="1">
    <location>
        <begin position="54"/>
        <end position="74"/>
    </location>
</feature>
<dbReference type="InterPro" id="IPR013780">
    <property type="entry name" value="Glyco_hydro_b"/>
</dbReference>
<evidence type="ECO:0000256" key="1">
    <source>
        <dbReference type="SAM" id="MobiDB-lite"/>
    </source>
</evidence>
<dbReference type="SMART" id="SM00642">
    <property type="entry name" value="Aamy"/>
    <property type="match status" value="1"/>
</dbReference>
<dbReference type="InterPro" id="IPR017853">
    <property type="entry name" value="GH"/>
</dbReference>
<dbReference type="InterPro" id="IPR006047">
    <property type="entry name" value="GH13_cat_dom"/>
</dbReference>
<gene>
    <name evidence="3" type="ORF">METZ01_LOCUS11383</name>
</gene>
<dbReference type="EMBL" id="UINC01000625">
    <property type="protein sequence ID" value="SUZ58529.1"/>
    <property type="molecule type" value="Genomic_DNA"/>
</dbReference>
<dbReference type="GO" id="GO:0005975">
    <property type="term" value="P:carbohydrate metabolic process"/>
    <property type="evidence" value="ECO:0007669"/>
    <property type="project" value="InterPro"/>
</dbReference>
<dbReference type="CDD" id="cd11326">
    <property type="entry name" value="AmyAc_Glg_debranch"/>
    <property type="match status" value="1"/>
</dbReference>
<dbReference type="AlphaFoldDB" id="A0A381NWE2"/>